<name>A0A3D3G2M8_ACIRA</name>
<gene>
    <name evidence="1" type="ORF">DIC32_08105</name>
</gene>
<evidence type="ECO:0008006" key="3">
    <source>
        <dbReference type="Google" id="ProtNLM"/>
    </source>
</evidence>
<dbReference type="Proteomes" id="UP000262257">
    <property type="component" value="Unassembled WGS sequence"/>
</dbReference>
<reference evidence="1 2" key="1">
    <citation type="journal article" date="2018" name="Nat. Biotechnol.">
        <title>A standardized bacterial taxonomy based on genome phylogeny substantially revises the tree of life.</title>
        <authorList>
            <person name="Parks D.H."/>
            <person name="Chuvochina M."/>
            <person name="Waite D.W."/>
            <person name="Rinke C."/>
            <person name="Skarshewski A."/>
            <person name="Chaumeil P.A."/>
            <person name="Hugenholtz P."/>
        </authorList>
    </citation>
    <scope>NUCLEOTIDE SEQUENCE [LARGE SCALE GENOMIC DNA]</scope>
    <source>
        <strain evidence="1">UBA10045</strain>
    </source>
</reference>
<proteinExistence type="predicted"/>
<evidence type="ECO:0000313" key="2">
    <source>
        <dbReference type="Proteomes" id="UP000262257"/>
    </source>
</evidence>
<dbReference type="AlphaFoldDB" id="A0A3D3G2M8"/>
<sequence length="170" mass="19046">MLFTNPLLAILLIPTPQQLVMDSSAVQECRAEQLTIQVDNKAGDFNGMSHSGTEIKIYNKGPECQFPARPRVKIYGSEDKILPLENGTRPEQLAQNLVIDNGQYAVMQLRWVSSPVYNENKKLKAITLSVDTRYSALKVPLATEIYIPADVKIGTFEQTPLRIVEGRSER</sequence>
<comment type="caution">
    <text evidence="1">The sequence shown here is derived from an EMBL/GenBank/DDBJ whole genome shotgun (WGS) entry which is preliminary data.</text>
</comment>
<dbReference type="RefSeq" id="WP_005406390.1">
    <property type="nucleotide sequence ID" value="NZ_BKVS01000139.1"/>
</dbReference>
<organism evidence="1 2">
    <name type="scientific">Acinetobacter radioresistens</name>
    <dbReference type="NCBI Taxonomy" id="40216"/>
    <lineage>
        <taxon>Bacteria</taxon>
        <taxon>Pseudomonadati</taxon>
        <taxon>Pseudomonadota</taxon>
        <taxon>Gammaproteobacteria</taxon>
        <taxon>Moraxellales</taxon>
        <taxon>Moraxellaceae</taxon>
        <taxon>Acinetobacter</taxon>
    </lineage>
</organism>
<accession>A0A3D3G2M8</accession>
<protein>
    <recommendedName>
        <fullName evidence="3">DUF4232 domain-containing protein</fullName>
    </recommendedName>
</protein>
<dbReference type="EMBL" id="DPXL01000101">
    <property type="protein sequence ID" value="HCM31502.1"/>
    <property type="molecule type" value="Genomic_DNA"/>
</dbReference>
<evidence type="ECO:0000313" key="1">
    <source>
        <dbReference type="EMBL" id="HCM31502.1"/>
    </source>
</evidence>